<keyword evidence="1" id="KW-0328">Glycosyltransferase</keyword>
<gene>
    <name evidence="4" type="ORF">EDD54_3648</name>
</gene>
<dbReference type="PANTHER" id="PTHR12526:SF510">
    <property type="entry name" value="D-INOSITOL 3-PHOSPHATE GLYCOSYLTRANSFERASE"/>
    <property type="match status" value="1"/>
</dbReference>
<dbReference type="Gene3D" id="3.40.50.2000">
    <property type="entry name" value="Glycogen Phosphorylase B"/>
    <property type="match status" value="2"/>
</dbReference>
<dbReference type="CDD" id="cd03811">
    <property type="entry name" value="GT4_GT28_WabH-like"/>
    <property type="match status" value="1"/>
</dbReference>
<accession>A0A4R6R8M1</accession>
<feature type="domain" description="Glycosyltransferase subfamily 4-like N-terminal" evidence="3">
    <location>
        <begin position="16"/>
        <end position="167"/>
    </location>
</feature>
<dbReference type="OrthoDB" id="9781738at2"/>
<comment type="caution">
    <text evidence="4">The sequence shown here is derived from an EMBL/GenBank/DDBJ whole genome shotgun (WGS) entry which is preliminary data.</text>
</comment>
<evidence type="ECO:0000259" key="3">
    <source>
        <dbReference type="Pfam" id="PF13439"/>
    </source>
</evidence>
<organism evidence="4 5">
    <name type="scientific">Oharaeibacter diazotrophicus</name>
    <dbReference type="NCBI Taxonomy" id="1920512"/>
    <lineage>
        <taxon>Bacteria</taxon>
        <taxon>Pseudomonadati</taxon>
        <taxon>Pseudomonadota</taxon>
        <taxon>Alphaproteobacteria</taxon>
        <taxon>Hyphomicrobiales</taxon>
        <taxon>Pleomorphomonadaceae</taxon>
        <taxon>Oharaeibacter</taxon>
    </lineage>
</organism>
<dbReference type="Pfam" id="PF13692">
    <property type="entry name" value="Glyco_trans_1_4"/>
    <property type="match status" value="1"/>
</dbReference>
<dbReference type="EMBL" id="SNXY01000010">
    <property type="protein sequence ID" value="TDP82381.1"/>
    <property type="molecule type" value="Genomic_DNA"/>
</dbReference>
<reference evidence="4 5" key="1">
    <citation type="submission" date="2019-03" db="EMBL/GenBank/DDBJ databases">
        <title>Genomic Encyclopedia of Type Strains, Phase IV (KMG-IV): sequencing the most valuable type-strain genomes for metagenomic binning, comparative biology and taxonomic classification.</title>
        <authorList>
            <person name="Goeker M."/>
        </authorList>
    </citation>
    <scope>NUCLEOTIDE SEQUENCE [LARGE SCALE GENOMIC DNA]</scope>
    <source>
        <strain evidence="4 5">DSM 102969</strain>
    </source>
</reference>
<dbReference type="RefSeq" id="WP_126539450.1">
    <property type="nucleotide sequence ID" value="NZ_BSPM01000007.1"/>
</dbReference>
<keyword evidence="2 4" id="KW-0808">Transferase</keyword>
<evidence type="ECO:0000313" key="5">
    <source>
        <dbReference type="Proteomes" id="UP000294547"/>
    </source>
</evidence>
<evidence type="ECO:0000256" key="1">
    <source>
        <dbReference type="ARBA" id="ARBA00022676"/>
    </source>
</evidence>
<sequence length="359" mass="36028">MTARSILLHTRASGGGGAERVFATLATGLAARGHRVVLAVDHVETGFRAGPGVELVETGGGHARGLLRLAGLIRRLAPDVAAGAVSVSNVKLAAAAVLAGRGTPLVLSYHGFEEWKTGRLSALAYTGMPLLRRRAARIVAVSDGLAAALVGRWGADPARTVRIHNPVALPPLVPLAAAALAARPPLVAAVGRLSPEKGFPDLVDAFARVTTAGARLAIGGEGPDRPAVEAAIARHGLAGRVTLLGALDGSAALFGAARVAAVPSRTEAFGMAVVEALAAGPAVVATDCPGPAEILGGGAFGRLVPVGDPVAMAGALDAALADPGDPAPRQARAAGFDVAHGLDAWEALFDAVVREAVRR</sequence>
<dbReference type="Pfam" id="PF13439">
    <property type="entry name" value="Glyco_transf_4"/>
    <property type="match status" value="1"/>
</dbReference>
<dbReference type="InterPro" id="IPR028098">
    <property type="entry name" value="Glyco_trans_4-like_N"/>
</dbReference>
<name>A0A4R6R8M1_9HYPH</name>
<dbReference type="PANTHER" id="PTHR12526">
    <property type="entry name" value="GLYCOSYLTRANSFERASE"/>
    <property type="match status" value="1"/>
</dbReference>
<keyword evidence="5" id="KW-1185">Reference proteome</keyword>
<dbReference type="GO" id="GO:0016757">
    <property type="term" value="F:glycosyltransferase activity"/>
    <property type="evidence" value="ECO:0007669"/>
    <property type="project" value="UniProtKB-KW"/>
</dbReference>
<proteinExistence type="predicted"/>
<dbReference type="AlphaFoldDB" id="A0A4R6R8M1"/>
<evidence type="ECO:0000256" key="2">
    <source>
        <dbReference type="ARBA" id="ARBA00022679"/>
    </source>
</evidence>
<dbReference type="Proteomes" id="UP000294547">
    <property type="component" value="Unassembled WGS sequence"/>
</dbReference>
<dbReference type="SUPFAM" id="SSF53756">
    <property type="entry name" value="UDP-Glycosyltransferase/glycogen phosphorylase"/>
    <property type="match status" value="1"/>
</dbReference>
<evidence type="ECO:0000313" key="4">
    <source>
        <dbReference type="EMBL" id="TDP82381.1"/>
    </source>
</evidence>
<protein>
    <submittedName>
        <fullName evidence="4">Glycosyltransferase involved in cell wall biosynthesis</fullName>
    </submittedName>
</protein>